<dbReference type="STRING" id="112901.SAMN04488500_12034"/>
<evidence type="ECO:0000313" key="1">
    <source>
        <dbReference type="EMBL" id="SMD04279.1"/>
    </source>
</evidence>
<accession>A0A1W2E3G3</accession>
<evidence type="ECO:0000313" key="2">
    <source>
        <dbReference type="Proteomes" id="UP000192738"/>
    </source>
</evidence>
<keyword evidence="2" id="KW-1185">Reference proteome</keyword>
<reference evidence="1 2" key="1">
    <citation type="submission" date="2017-04" db="EMBL/GenBank/DDBJ databases">
        <authorList>
            <person name="Afonso C.L."/>
            <person name="Miller P.J."/>
            <person name="Scott M.A."/>
            <person name="Spackman E."/>
            <person name="Goraichik I."/>
            <person name="Dimitrov K.M."/>
            <person name="Suarez D.L."/>
            <person name="Swayne D.E."/>
        </authorList>
    </citation>
    <scope>NUCLEOTIDE SEQUENCE [LARGE SCALE GENOMIC DNA]</scope>
    <source>
        <strain evidence="1 2">DSM 5090</strain>
    </source>
</reference>
<sequence length="211" mass="22893">MVISAVSTLALYCARCGNIELHNVSRFVINNSRRQLVCSCGQVQGAIASAGRHQYLLDIPCVVCETNHLIFLDSKLFLQPKASRIYCAQANLELGFIGSPTAIAETIARHKQEVASIASEMAQQPDGQGIENSQILLEILNKIHDIAEQGGVYCCCGNSDVEAEVLVDAIEISCSQCDGRLVIPAKDEHDLAQVSAMGIIELVPLRRTSRK</sequence>
<proteinExistence type="predicted"/>
<organism evidence="1 2">
    <name type="scientific">Sporomusa malonica</name>
    <dbReference type="NCBI Taxonomy" id="112901"/>
    <lineage>
        <taxon>Bacteria</taxon>
        <taxon>Bacillati</taxon>
        <taxon>Bacillota</taxon>
        <taxon>Negativicutes</taxon>
        <taxon>Selenomonadales</taxon>
        <taxon>Sporomusaceae</taxon>
        <taxon>Sporomusa</taxon>
    </lineage>
</organism>
<dbReference type="EMBL" id="FWXI01000020">
    <property type="protein sequence ID" value="SMD04279.1"/>
    <property type="molecule type" value="Genomic_DNA"/>
</dbReference>
<dbReference type="AlphaFoldDB" id="A0A1W2E3G3"/>
<name>A0A1W2E3G3_9FIRM</name>
<dbReference type="Proteomes" id="UP000192738">
    <property type="component" value="Unassembled WGS sequence"/>
</dbReference>
<gene>
    <name evidence="1" type="ORF">SAMN04488500_12034</name>
</gene>
<dbReference type="RefSeq" id="WP_084577510.1">
    <property type="nucleotide sequence ID" value="NZ_CP155572.1"/>
</dbReference>
<dbReference type="OrthoDB" id="1678992at2"/>
<protein>
    <submittedName>
        <fullName evidence="1">Uncharacterized protein</fullName>
    </submittedName>
</protein>